<dbReference type="Proteomes" id="UP000789920">
    <property type="component" value="Unassembled WGS sequence"/>
</dbReference>
<dbReference type="EMBL" id="CAJVQC010065425">
    <property type="protein sequence ID" value="CAG8805487.1"/>
    <property type="molecule type" value="Genomic_DNA"/>
</dbReference>
<feature type="non-terminal residue" evidence="1">
    <location>
        <position position="235"/>
    </location>
</feature>
<evidence type="ECO:0000313" key="2">
    <source>
        <dbReference type="Proteomes" id="UP000789920"/>
    </source>
</evidence>
<protein>
    <submittedName>
        <fullName evidence="1">31169_t:CDS:1</fullName>
    </submittedName>
</protein>
<sequence>MSDLDEILDFEETVDFNLSDNPDALAVEILDEDGLFNLNEDIGFENSKQLDEGPTSLEETKDSTKNGDNDQTQSSEQLIELDNNLSSVDSSDTLDKESGKLETDNSIIPTLPPKENTLKPSSDTDVAKADGKKSNISNNGKSVTRKSKSPEKEDAPQNSQQTNHHSQQNAQNYRGRGVRRNNEWNQGNVGGEFFNGGMSTFRSGYVPGLDGMSGIPIGQMSMGNSSMIPNLPNMP</sequence>
<evidence type="ECO:0000313" key="1">
    <source>
        <dbReference type="EMBL" id="CAG8805487.1"/>
    </source>
</evidence>
<gene>
    <name evidence="1" type="ORF">RPERSI_LOCUS21942</name>
</gene>
<reference evidence="1" key="1">
    <citation type="submission" date="2021-06" db="EMBL/GenBank/DDBJ databases">
        <authorList>
            <person name="Kallberg Y."/>
            <person name="Tangrot J."/>
            <person name="Rosling A."/>
        </authorList>
    </citation>
    <scope>NUCLEOTIDE SEQUENCE</scope>
    <source>
        <strain evidence="1">MA461A</strain>
    </source>
</reference>
<comment type="caution">
    <text evidence="1">The sequence shown here is derived from an EMBL/GenBank/DDBJ whole genome shotgun (WGS) entry which is preliminary data.</text>
</comment>
<organism evidence="1 2">
    <name type="scientific">Racocetra persica</name>
    <dbReference type="NCBI Taxonomy" id="160502"/>
    <lineage>
        <taxon>Eukaryota</taxon>
        <taxon>Fungi</taxon>
        <taxon>Fungi incertae sedis</taxon>
        <taxon>Mucoromycota</taxon>
        <taxon>Glomeromycotina</taxon>
        <taxon>Glomeromycetes</taxon>
        <taxon>Diversisporales</taxon>
        <taxon>Gigasporaceae</taxon>
        <taxon>Racocetra</taxon>
    </lineage>
</organism>
<accession>A0ACA9RQV1</accession>
<name>A0ACA9RQV1_9GLOM</name>
<proteinExistence type="predicted"/>
<keyword evidence="2" id="KW-1185">Reference proteome</keyword>